<name>A0A074LL75_9BACL</name>
<protein>
    <recommendedName>
        <fullName evidence="2">GGDEF domain-containing protein</fullName>
    </recommendedName>
</protein>
<evidence type="ECO:0000313" key="4">
    <source>
        <dbReference type="Proteomes" id="UP000027931"/>
    </source>
</evidence>
<accession>A0A074LL75</accession>
<organism evidence="3 4">
    <name type="scientific">Tumebacillus flagellatus</name>
    <dbReference type="NCBI Taxonomy" id="1157490"/>
    <lineage>
        <taxon>Bacteria</taxon>
        <taxon>Bacillati</taxon>
        <taxon>Bacillota</taxon>
        <taxon>Bacilli</taxon>
        <taxon>Bacillales</taxon>
        <taxon>Alicyclobacillaceae</taxon>
        <taxon>Tumebacillus</taxon>
    </lineage>
</organism>
<comment type="caution">
    <text evidence="3">The sequence shown here is derived from an EMBL/GenBank/DDBJ whole genome shotgun (WGS) entry which is preliminary data.</text>
</comment>
<dbReference type="EMBL" id="JMIR01000040">
    <property type="protein sequence ID" value="KEO81315.1"/>
    <property type="molecule type" value="Genomic_DNA"/>
</dbReference>
<feature type="transmembrane region" description="Helical" evidence="1">
    <location>
        <begin position="43"/>
        <end position="60"/>
    </location>
</feature>
<reference evidence="3 4" key="1">
    <citation type="journal article" date="2013" name="Int. J. Syst. Evol. Microbiol.">
        <title>Tumebacillus flagellatus sp. nov., an alpha-amylase/pullulanase-producing bacterium isolated from cassava wastewater.</title>
        <authorList>
            <person name="Wang Q."/>
            <person name="Xie N."/>
            <person name="Qin Y."/>
            <person name="Shen N."/>
            <person name="Zhu J."/>
            <person name="Mi H."/>
            <person name="Huang R."/>
        </authorList>
    </citation>
    <scope>NUCLEOTIDE SEQUENCE [LARGE SCALE GENOMIC DNA]</scope>
    <source>
        <strain evidence="3 4">GST4</strain>
    </source>
</reference>
<proteinExistence type="predicted"/>
<dbReference type="OrthoDB" id="2986696at2"/>
<evidence type="ECO:0000313" key="3">
    <source>
        <dbReference type="EMBL" id="KEO81315.1"/>
    </source>
</evidence>
<dbReference type="PANTHER" id="PTHR33121">
    <property type="entry name" value="CYCLIC DI-GMP PHOSPHODIESTERASE PDEF"/>
    <property type="match status" value="1"/>
</dbReference>
<dbReference type="SMART" id="SM00267">
    <property type="entry name" value="GGDEF"/>
    <property type="match status" value="1"/>
</dbReference>
<keyword evidence="4" id="KW-1185">Reference proteome</keyword>
<feature type="transmembrane region" description="Helical" evidence="1">
    <location>
        <begin position="67"/>
        <end position="87"/>
    </location>
</feature>
<evidence type="ECO:0000256" key="1">
    <source>
        <dbReference type="SAM" id="Phobius"/>
    </source>
</evidence>
<sequence length="316" mass="36393">MTNQENLSERKEQRTLDLRFLCALLVLVIAQFVTLFSQPTRPFTYLWYALCVALLLIGYGRGRVFGLLMSLVAVFLFGSFNLYQFFVAHDVSQLSAVDALWFFLFPLCGFTGGLLGDHVRGLLHRYETVYGSMDEMMLADPLTGLESRKRFFFDLQEELERAKRHFIRRERAGEVTGSWEALPVEQMEINEVVTVMLFEIAHFAEFVTIYGEAESNRLLAMIAEALHQATRNSDRKARIDRARFAVILPETPPENARIVRDRVNEALETFRLQVRETRTRQVKLKLRFGMASAPQQGAVAEDLYWTAERELSFDLG</sequence>
<keyword evidence="1" id="KW-1133">Transmembrane helix</keyword>
<dbReference type="Proteomes" id="UP000027931">
    <property type="component" value="Unassembled WGS sequence"/>
</dbReference>
<dbReference type="NCBIfam" id="TIGR00254">
    <property type="entry name" value="GGDEF"/>
    <property type="match status" value="1"/>
</dbReference>
<dbReference type="Pfam" id="PF00990">
    <property type="entry name" value="GGDEF"/>
    <property type="match status" value="1"/>
</dbReference>
<feature type="domain" description="GGDEF" evidence="2">
    <location>
        <begin position="191"/>
        <end position="316"/>
    </location>
</feature>
<dbReference type="RefSeq" id="WP_038093537.1">
    <property type="nucleotide sequence ID" value="NZ_JMIR01000040.1"/>
</dbReference>
<keyword evidence="1" id="KW-0472">Membrane</keyword>
<dbReference type="InterPro" id="IPR029787">
    <property type="entry name" value="Nucleotide_cyclase"/>
</dbReference>
<keyword evidence="1" id="KW-0812">Transmembrane</keyword>
<dbReference type="eggNOG" id="COG3706">
    <property type="taxonomic scope" value="Bacteria"/>
</dbReference>
<evidence type="ECO:0000259" key="2">
    <source>
        <dbReference type="PROSITE" id="PS50887"/>
    </source>
</evidence>
<dbReference type="InterPro" id="IPR050706">
    <property type="entry name" value="Cyclic-di-GMP_PDE-like"/>
</dbReference>
<feature type="transmembrane region" description="Helical" evidence="1">
    <location>
        <begin position="20"/>
        <end position="37"/>
    </location>
</feature>
<dbReference type="PROSITE" id="PS50887">
    <property type="entry name" value="GGDEF"/>
    <property type="match status" value="1"/>
</dbReference>
<feature type="transmembrane region" description="Helical" evidence="1">
    <location>
        <begin position="99"/>
        <end position="116"/>
    </location>
</feature>
<gene>
    <name evidence="3" type="ORF">EL26_21415</name>
</gene>
<dbReference type="AlphaFoldDB" id="A0A074LL75"/>
<dbReference type="InterPro" id="IPR043128">
    <property type="entry name" value="Rev_trsase/Diguanyl_cyclase"/>
</dbReference>
<dbReference type="STRING" id="1157490.EL26_21415"/>
<dbReference type="PANTHER" id="PTHR33121:SF70">
    <property type="entry name" value="SIGNALING PROTEIN YKOW"/>
    <property type="match status" value="1"/>
</dbReference>
<dbReference type="GO" id="GO:0071111">
    <property type="term" value="F:cyclic-guanylate-specific phosphodiesterase activity"/>
    <property type="evidence" value="ECO:0007669"/>
    <property type="project" value="InterPro"/>
</dbReference>
<dbReference type="InterPro" id="IPR000160">
    <property type="entry name" value="GGDEF_dom"/>
</dbReference>
<dbReference type="Gene3D" id="3.30.70.270">
    <property type="match status" value="1"/>
</dbReference>
<dbReference type="SUPFAM" id="SSF55073">
    <property type="entry name" value="Nucleotide cyclase"/>
    <property type="match status" value="1"/>
</dbReference>